<reference evidence="1 2" key="1">
    <citation type="submission" date="2019-02" db="EMBL/GenBank/DDBJ databases">
        <title>Sequencing the genomes of 1000 actinobacteria strains.</title>
        <authorList>
            <person name="Klenk H.-P."/>
        </authorList>
    </citation>
    <scope>NUCLEOTIDE SEQUENCE [LARGE SCALE GENOMIC DNA]</scope>
    <source>
        <strain evidence="1 2">DSM 45612</strain>
    </source>
</reference>
<dbReference type="EMBL" id="SHLD01000001">
    <property type="protein sequence ID" value="RZU76940.1"/>
    <property type="molecule type" value="Genomic_DNA"/>
</dbReference>
<organism evidence="1 2">
    <name type="scientific">Micromonospora kangleipakensis</name>
    <dbReference type="NCBI Taxonomy" id="1077942"/>
    <lineage>
        <taxon>Bacteria</taxon>
        <taxon>Bacillati</taxon>
        <taxon>Actinomycetota</taxon>
        <taxon>Actinomycetes</taxon>
        <taxon>Micromonosporales</taxon>
        <taxon>Micromonosporaceae</taxon>
        <taxon>Micromonospora</taxon>
    </lineage>
</organism>
<keyword evidence="2" id="KW-1185">Reference proteome</keyword>
<dbReference type="RefSeq" id="WP_130337939.1">
    <property type="nucleotide sequence ID" value="NZ_SHLD01000001.1"/>
</dbReference>
<accession>A0A4Q8BG25</accession>
<dbReference type="Proteomes" id="UP000294114">
    <property type="component" value="Unassembled WGS sequence"/>
</dbReference>
<proteinExistence type="predicted"/>
<gene>
    <name evidence="1" type="ORF">EV384_5652</name>
</gene>
<comment type="caution">
    <text evidence="1">The sequence shown here is derived from an EMBL/GenBank/DDBJ whole genome shotgun (WGS) entry which is preliminary data.</text>
</comment>
<dbReference type="AlphaFoldDB" id="A0A4Q8BG25"/>
<name>A0A4Q8BG25_9ACTN</name>
<protein>
    <submittedName>
        <fullName evidence="1">Regulatory GntR family protein</fullName>
    </submittedName>
</protein>
<evidence type="ECO:0000313" key="2">
    <source>
        <dbReference type="Proteomes" id="UP000294114"/>
    </source>
</evidence>
<dbReference type="OrthoDB" id="7628974at2"/>
<sequence length="78" mass="8102">MSPDAPARVDRAAAQLGVSAHRVRRALEDLADAHLVQWEGPGGCRLPALVREYAAELAAVPAAPGHPLTGSRVDPMAA</sequence>
<evidence type="ECO:0000313" key="1">
    <source>
        <dbReference type="EMBL" id="RZU76940.1"/>
    </source>
</evidence>